<dbReference type="Proteomes" id="UP000243524">
    <property type="component" value="Unassembled WGS sequence"/>
</dbReference>
<evidence type="ECO:0000256" key="3">
    <source>
        <dbReference type="ARBA" id="ARBA00022801"/>
    </source>
</evidence>
<protein>
    <recommendedName>
        <fullName evidence="6">Oligopeptidase F</fullName>
        <ecNumber evidence="6">3.4.24.-</ecNumber>
    </recommendedName>
</protein>
<reference evidence="9 10" key="1">
    <citation type="submission" date="2017-06" db="EMBL/GenBank/DDBJ databases">
        <title>the draft geome sequence of Illustriluteabacillus marina B3227.</title>
        <authorList>
            <person name="He R.-H."/>
            <person name="Du Z.-J."/>
        </authorList>
    </citation>
    <scope>NUCLEOTIDE SEQUENCE [LARGE SCALE GENOMIC DNA]</scope>
    <source>
        <strain evidence="9 10">B3227</strain>
    </source>
</reference>
<keyword evidence="3 6" id="KW-0378">Hydrolase</keyword>
<dbReference type="CDD" id="cd09609">
    <property type="entry name" value="M3B_PepF"/>
    <property type="match status" value="1"/>
</dbReference>
<dbReference type="Gene3D" id="1.10.287.830">
    <property type="entry name" value="putative peptidase helix hairpin domain like"/>
    <property type="match status" value="1"/>
</dbReference>
<keyword evidence="4 6" id="KW-0862">Zinc</keyword>
<dbReference type="Gene3D" id="1.20.140.70">
    <property type="entry name" value="Oligopeptidase f, N-terminal domain"/>
    <property type="match status" value="1"/>
</dbReference>
<comment type="cofactor">
    <cofactor evidence="6">
        <name>Zn(2+)</name>
        <dbReference type="ChEBI" id="CHEBI:29105"/>
    </cofactor>
    <text evidence="6">Binds 1 zinc ion.</text>
</comment>
<keyword evidence="10" id="KW-1185">Reference proteome</keyword>
<comment type="function">
    <text evidence="6">Has oligopeptidase activity and degrades a variety of small bioactive peptides.</text>
</comment>
<dbReference type="GO" id="GO:0006518">
    <property type="term" value="P:peptide metabolic process"/>
    <property type="evidence" value="ECO:0007669"/>
    <property type="project" value="TreeGrafter"/>
</dbReference>
<name>A0A2I0QR71_9BACI</name>
<dbReference type="PANTHER" id="PTHR11804">
    <property type="entry name" value="PROTEASE M3 THIMET OLIGOPEPTIDASE-RELATED"/>
    <property type="match status" value="1"/>
</dbReference>
<dbReference type="InterPro" id="IPR045090">
    <property type="entry name" value="Pept_M3A_M3B"/>
</dbReference>
<accession>A0A2I0QR71</accession>
<gene>
    <name evidence="9" type="primary">pepF</name>
    <name evidence="9" type="ORF">CEY16_13525</name>
</gene>
<keyword evidence="2 6" id="KW-0479">Metal-binding</keyword>
<evidence type="ECO:0000256" key="2">
    <source>
        <dbReference type="ARBA" id="ARBA00022723"/>
    </source>
</evidence>
<feature type="domain" description="Peptidase M3A/M3B catalytic" evidence="7">
    <location>
        <begin position="209"/>
        <end position="586"/>
    </location>
</feature>
<evidence type="ECO:0000256" key="6">
    <source>
        <dbReference type="RuleBase" id="RU368091"/>
    </source>
</evidence>
<keyword evidence="5 6" id="KW-0482">Metalloprotease</keyword>
<evidence type="ECO:0000313" key="9">
    <source>
        <dbReference type="EMBL" id="PKR76831.1"/>
    </source>
</evidence>
<dbReference type="PANTHER" id="PTHR11804:SF45">
    <property type="entry name" value="SIMILAR TO OLIGOENDOPEPTIDASE"/>
    <property type="match status" value="1"/>
</dbReference>
<evidence type="ECO:0000256" key="5">
    <source>
        <dbReference type="ARBA" id="ARBA00023049"/>
    </source>
</evidence>
<organism evidence="9 10">
    <name type="scientific">Halalkalibacillus sediminis</name>
    <dbReference type="NCBI Taxonomy" id="2018042"/>
    <lineage>
        <taxon>Bacteria</taxon>
        <taxon>Bacillati</taxon>
        <taxon>Bacillota</taxon>
        <taxon>Bacilli</taxon>
        <taxon>Bacillales</taxon>
        <taxon>Bacillaceae</taxon>
        <taxon>Halalkalibacillus</taxon>
    </lineage>
</organism>
<dbReference type="InterPro" id="IPR042088">
    <property type="entry name" value="OligoPept_F_C"/>
</dbReference>
<dbReference type="OrthoDB" id="9766487at2"/>
<dbReference type="AlphaFoldDB" id="A0A2I0QR71"/>
<comment type="caution">
    <text evidence="9">The sequence shown here is derived from an EMBL/GenBank/DDBJ whole genome shotgun (WGS) entry which is preliminary data.</text>
</comment>
<dbReference type="InterPro" id="IPR004438">
    <property type="entry name" value="Peptidase_M3B"/>
</dbReference>
<keyword evidence="1 6" id="KW-0645">Protease</keyword>
<evidence type="ECO:0000259" key="8">
    <source>
        <dbReference type="Pfam" id="PF08439"/>
    </source>
</evidence>
<evidence type="ECO:0000256" key="4">
    <source>
        <dbReference type="ARBA" id="ARBA00022833"/>
    </source>
</evidence>
<proteinExistence type="inferred from homology"/>
<evidence type="ECO:0000259" key="7">
    <source>
        <dbReference type="Pfam" id="PF01432"/>
    </source>
</evidence>
<sequence>MAKNFTMTRDEVPVEQTWDLSDLFKTEAEWEKALKDVENAIRAVTHFKSRLSESGETLIHCLLEKDALEADFMRVATYASLLASADGTNTENQARVARVSSVGAEVQAETAFVSSEIRGLDEMTIKQFLSEEPGLEVYEKKLNDLMEGKAHQLSPEVEETLAAFSEVFDSPYSVYQQSKTSDMTFPSFTTSDGEEHSLTFNNFPVYEGAADTELRRKAYEAFVGILNQYKNTYAATYATEVKKQVTEARLRNYDSATDMLLHKQQVTKEMYHNQLDTIQKELAPHMRRFAKLKQRVLGLEKMKFSDLKAPLDTDYDPQVTYEEAASMVRESLQVMGPEYMEIMEKGLDDRWVDLADNVGKRSGAFCASPYGVHPYIMMTWNGSMRNVFTLAHELGHAGHFYLAGENQKLSNTRPSMYFVEAPSTMNERLLSHHILQKTDDPKMKRLVILQSLGTYYHNFVTHILEGELQRRVYELADQGTPITADLLCEQKTEALANFWGDTVEMDEGAGLTWMRQPHYYMGLYPYTYSAGLTASTAAAEVIQEEGQPAVDRWLSALKAGGTLKPLELMQLAGVDMSTPEPIQRAVAYVGTLVDELEKSYDSGGAE</sequence>
<dbReference type="InterPro" id="IPR034009">
    <property type="entry name" value="M3B_PepF_4"/>
</dbReference>
<dbReference type="InterPro" id="IPR013647">
    <property type="entry name" value="OligopepF_N_dom"/>
</dbReference>
<evidence type="ECO:0000256" key="1">
    <source>
        <dbReference type="ARBA" id="ARBA00022670"/>
    </source>
</evidence>
<comment type="similarity">
    <text evidence="6">Belongs to the peptidase M3B family.</text>
</comment>
<dbReference type="EMBL" id="PJNH01000004">
    <property type="protein sequence ID" value="PKR76831.1"/>
    <property type="molecule type" value="Genomic_DNA"/>
</dbReference>
<dbReference type="SUPFAM" id="SSF55486">
    <property type="entry name" value="Metalloproteases ('zincins'), catalytic domain"/>
    <property type="match status" value="1"/>
</dbReference>
<dbReference type="EC" id="3.4.24.-" evidence="6"/>
<dbReference type="InterPro" id="IPR001567">
    <property type="entry name" value="Pept_M3A_M3B_dom"/>
</dbReference>
<dbReference type="Pfam" id="PF08439">
    <property type="entry name" value="Peptidase_M3_N"/>
    <property type="match status" value="1"/>
</dbReference>
<dbReference type="Gene3D" id="1.10.1370.20">
    <property type="entry name" value="Oligoendopeptidase f, C-terminal domain"/>
    <property type="match status" value="1"/>
</dbReference>
<dbReference type="NCBIfam" id="TIGR00181">
    <property type="entry name" value="pepF"/>
    <property type="match status" value="1"/>
</dbReference>
<feature type="domain" description="Oligopeptidase F N-terminal" evidence="8">
    <location>
        <begin position="116"/>
        <end position="185"/>
    </location>
</feature>
<dbReference type="GO" id="GO:0046872">
    <property type="term" value="F:metal ion binding"/>
    <property type="evidence" value="ECO:0007669"/>
    <property type="project" value="UniProtKB-UniRule"/>
</dbReference>
<dbReference type="Pfam" id="PF01432">
    <property type="entry name" value="Peptidase_M3"/>
    <property type="match status" value="1"/>
</dbReference>
<dbReference type="GO" id="GO:0006508">
    <property type="term" value="P:proteolysis"/>
    <property type="evidence" value="ECO:0007669"/>
    <property type="project" value="UniProtKB-KW"/>
</dbReference>
<evidence type="ECO:0000313" key="10">
    <source>
        <dbReference type="Proteomes" id="UP000243524"/>
    </source>
</evidence>
<dbReference type="GO" id="GO:0004222">
    <property type="term" value="F:metalloendopeptidase activity"/>
    <property type="evidence" value="ECO:0007669"/>
    <property type="project" value="UniProtKB-UniRule"/>
</dbReference>